<proteinExistence type="predicted"/>
<protein>
    <recommendedName>
        <fullName evidence="1">Recombinase domain-containing protein</fullName>
    </recommendedName>
</protein>
<accession>B1C0C6</accession>
<dbReference type="GO" id="GO:0003677">
    <property type="term" value="F:DNA binding"/>
    <property type="evidence" value="ECO:0007669"/>
    <property type="project" value="InterPro"/>
</dbReference>
<dbReference type="InterPro" id="IPR011109">
    <property type="entry name" value="DNA_bind_recombinase_dom"/>
</dbReference>
<dbReference type="InterPro" id="IPR038109">
    <property type="entry name" value="DNA_bind_recomb_sf"/>
</dbReference>
<dbReference type="HOGENOM" id="CLU_1583672_0_0_9"/>
<feature type="domain" description="Recombinase" evidence="1">
    <location>
        <begin position="85"/>
        <end position="166"/>
    </location>
</feature>
<dbReference type="EMBL" id="ABIK02000005">
    <property type="protein sequence ID" value="EDS75616.1"/>
    <property type="molecule type" value="Genomic_DNA"/>
</dbReference>
<reference evidence="2" key="2">
    <citation type="submission" date="2014-06" db="EMBL/GenBank/DDBJ databases">
        <title>Draft genome sequence of Clostridium spiroforme (DSM 1552).</title>
        <authorList>
            <person name="Sudarsanam P."/>
            <person name="Ley R."/>
            <person name="Guruge J."/>
            <person name="Turnbaugh P.J."/>
            <person name="Mahowald M."/>
            <person name="Liep D."/>
            <person name="Gordon J."/>
        </authorList>
    </citation>
    <scope>NUCLEOTIDE SEQUENCE</scope>
    <source>
        <strain evidence="2">DSM 1552</strain>
    </source>
</reference>
<dbReference type="Pfam" id="PF07508">
    <property type="entry name" value="Recombinase"/>
    <property type="match status" value="1"/>
</dbReference>
<evidence type="ECO:0000313" key="3">
    <source>
        <dbReference type="Proteomes" id="UP000004910"/>
    </source>
</evidence>
<evidence type="ECO:0000313" key="2">
    <source>
        <dbReference type="EMBL" id="EDS75616.1"/>
    </source>
</evidence>
<name>B1C0C6_9FIRM</name>
<keyword evidence="3" id="KW-1185">Reference proteome</keyword>
<gene>
    <name evidence="2" type="ORF">CLOSPI_00655</name>
</gene>
<evidence type="ECO:0000259" key="1">
    <source>
        <dbReference type="Pfam" id="PF07508"/>
    </source>
</evidence>
<dbReference type="Gene3D" id="3.90.1750.20">
    <property type="entry name" value="Putative Large Serine Recombinase, Chain B, Domain 2"/>
    <property type="match status" value="1"/>
</dbReference>
<sequence>MLALAKKYNVTALSVYDELRYNTAGDRMGTNIKASYNMYERERIVERTNDGLRHICFDQKRYPCGGKARFGYYRGIDKQIYIHEEHSKLFIKAVEMAKKRYRIDKIRDYLNTHQNERIFTVETVKEMLRDEKYAGIFIYKDMVHYDIVPPIVKLEDLKEASKLITKKN</sequence>
<organism evidence="2 3">
    <name type="scientific">Thomasclavelia spiroformis DSM 1552</name>
    <dbReference type="NCBI Taxonomy" id="428126"/>
    <lineage>
        <taxon>Bacteria</taxon>
        <taxon>Bacillati</taxon>
        <taxon>Bacillota</taxon>
        <taxon>Erysipelotrichia</taxon>
        <taxon>Erysipelotrichales</taxon>
        <taxon>Coprobacillaceae</taxon>
        <taxon>Thomasclavelia</taxon>
    </lineage>
</organism>
<comment type="caution">
    <text evidence="2">The sequence shown here is derived from an EMBL/GenBank/DDBJ whole genome shotgun (WGS) entry which is preliminary data.</text>
</comment>
<dbReference type="Proteomes" id="UP000004910">
    <property type="component" value="Unassembled WGS sequence"/>
</dbReference>
<dbReference type="AlphaFoldDB" id="B1C0C6"/>
<dbReference type="STRING" id="428126.CLOSPI_00655"/>
<reference evidence="2" key="1">
    <citation type="submission" date="2008-02" db="EMBL/GenBank/DDBJ databases">
        <authorList>
            <person name="Fulton L."/>
            <person name="Clifton S."/>
            <person name="Fulton B."/>
            <person name="Xu J."/>
            <person name="Minx P."/>
            <person name="Pepin K.H."/>
            <person name="Johnson M."/>
            <person name="Thiruvilangam P."/>
            <person name="Bhonagiri V."/>
            <person name="Nash W.E."/>
            <person name="Mardis E.R."/>
            <person name="Wilson R.K."/>
        </authorList>
    </citation>
    <scope>NUCLEOTIDE SEQUENCE [LARGE SCALE GENOMIC DNA]</scope>
    <source>
        <strain evidence="2">DSM 1552</strain>
    </source>
</reference>
<dbReference type="GO" id="GO:0000150">
    <property type="term" value="F:DNA strand exchange activity"/>
    <property type="evidence" value="ECO:0007669"/>
    <property type="project" value="InterPro"/>
</dbReference>